<dbReference type="Proteomes" id="UP000672009">
    <property type="component" value="Chromosome"/>
</dbReference>
<sequence length="120" mass="13486">MATLNVSLPDNLKTYVAQRVHNGEYSNASDYIRTLIRKDREHPAVPDISTQLLEEAARIQTLPLDTDSKRRLLAMYVMLEKKRQAPAPSVESVIQGLKEMGEEAQRNGLTPEILDDILNG</sequence>
<proteinExistence type="predicted"/>
<dbReference type="Gene3D" id="6.10.10.120">
    <property type="entry name" value="Antitoxin ParD1-like"/>
    <property type="match status" value="1"/>
</dbReference>
<dbReference type="RefSeq" id="WP_210219861.1">
    <property type="nucleotide sequence ID" value="NZ_CP072793.1"/>
</dbReference>
<dbReference type="CDD" id="cd22231">
    <property type="entry name" value="RHH_NikR_HicB-like"/>
    <property type="match status" value="1"/>
</dbReference>
<name>A0A975FAF7_9GAMM</name>
<keyword evidence="2" id="KW-1185">Reference proteome</keyword>
<evidence type="ECO:0008006" key="3">
    <source>
        <dbReference type="Google" id="ProtNLM"/>
    </source>
</evidence>
<reference evidence="1" key="1">
    <citation type="submission" date="2021-04" db="EMBL/GenBank/DDBJ databases">
        <title>Genomics, taxonomy and metabolism of representatives of sulfur bacteria of the genus Thiothrix: Thiothrix fructosivorans QT, Thiothrix unzii A1T and three new species, Thiothrix subterranea sp. nov., Thiothrix litoralis sp. nov. and 'Candidatus Thiothrix anitrata' sp. nov.</title>
        <authorList>
            <person name="Ravin N.V."/>
            <person name="Smolyakov D."/>
            <person name="Rudenko T.S."/>
            <person name="Mardanov A.V."/>
            <person name="Beletsky A.V."/>
            <person name="Markov N.D."/>
            <person name="Fomenkov A.I."/>
            <person name="Roberts R.J."/>
            <person name="Karnachuk O.V."/>
            <person name="Novikov A."/>
            <person name="Grabovich M.Y."/>
        </authorList>
    </citation>
    <scope>NUCLEOTIDE SEQUENCE</scope>
    <source>
        <strain evidence="1">A1</strain>
    </source>
</reference>
<gene>
    <name evidence="1" type="ORF">J9260_04550</name>
</gene>
<dbReference type="AlphaFoldDB" id="A0A975FAF7"/>
<dbReference type="InterPro" id="IPR010985">
    <property type="entry name" value="Ribbon_hlx_hlx"/>
</dbReference>
<dbReference type="GO" id="GO:0006355">
    <property type="term" value="P:regulation of DNA-templated transcription"/>
    <property type="evidence" value="ECO:0007669"/>
    <property type="project" value="InterPro"/>
</dbReference>
<dbReference type="SUPFAM" id="SSF47598">
    <property type="entry name" value="Ribbon-helix-helix"/>
    <property type="match status" value="1"/>
</dbReference>
<protein>
    <recommendedName>
        <fullName evidence="3">Antitoxin ParD</fullName>
    </recommendedName>
</protein>
<dbReference type="InterPro" id="IPR038296">
    <property type="entry name" value="ParD_sf"/>
</dbReference>
<dbReference type="EMBL" id="CP072793">
    <property type="protein sequence ID" value="QTR54370.1"/>
    <property type="molecule type" value="Genomic_DNA"/>
</dbReference>
<dbReference type="KEGG" id="tun:J9260_04550"/>
<accession>A0A975FAF7</accession>
<evidence type="ECO:0000313" key="1">
    <source>
        <dbReference type="EMBL" id="QTR54370.1"/>
    </source>
</evidence>
<evidence type="ECO:0000313" key="2">
    <source>
        <dbReference type="Proteomes" id="UP000672009"/>
    </source>
</evidence>
<organism evidence="1 2">
    <name type="scientific">Thiothrix unzii</name>
    <dbReference type="NCBI Taxonomy" id="111769"/>
    <lineage>
        <taxon>Bacteria</taxon>
        <taxon>Pseudomonadati</taxon>
        <taxon>Pseudomonadota</taxon>
        <taxon>Gammaproteobacteria</taxon>
        <taxon>Thiotrichales</taxon>
        <taxon>Thiotrichaceae</taxon>
        <taxon>Thiothrix</taxon>
    </lineage>
</organism>